<dbReference type="EMBL" id="VYUY01000009">
    <property type="protein sequence ID" value="KAA9133747.1"/>
    <property type="molecule type" value="Genomic_DNA"/>
</dbReference>
<dbReference type="RefSeq" id="WP_150893055.1">
    <property type="nucleotide sequence ID" value="NZ_VYUY01000009.1"/>
</dbReference>
<comment type="caution">
    <text evidence="1">The sequence shown here is derived from an EMBL/GenBank/DDBJ whole genome shotgun (WGS) entry which is preliminary data.</text>
</comment>
<dbReference type="AlphaFoldDB" id="A0A5N0TI18"/>
<protein>
    <submittedName>
        <fullName evidence="1">Uncharacterized protein</fullName>
    </submittedName>
</protein>
<keyword evidence="2" id="KW-1185">Reference proteome</keyword>
<evidence type="ECO:0000313" key="2">
    <source>
        <dbReference type="Proteomes" id="UP000326838"/>
    </source>
</evidence>
<evidence type="ECO:0000313" key="1">
    <source>
        <dbReference type="EMBL" id="KAA9133747.1"/>
    </source>
</evidence>
<sequence>MRKITMTDGPLAGKSFLVPDDTVELRHHAAPHGYYVVENNLGSFRGEVTVDIFPDTSALKEALANLEPSGLEEFLPVGLPRVLAEARMGRAVLVVAPRQKDAEEAFGTIAGMVTDKDLARIVRTHGRSRIDLPGGGSIVPVGVKTTRVRGRSADTLFVLAGLTDADLEPVMPALTGSAQPRVILHEGAE</sequence>
<reference evidence="2" key="1">
    <citation type="submission" date="2019-09" db="EMBL/GenBank/DDBJ databases">
        <title>Mumia zhuanghuii sp. nov. isolated from the intestinal contents of plateau pika (Ochotona curzoniae) in the Qinghai-Tibet plateau of China.</title>
        <authorList>
            <person name="Tian Z."/>
        </authorList>
    </citation>
    <scope>NUCLEOTIDE SEQUENCE [LARGE SCALE GENOMIC DNA]</scope>
    <source>
        <strain evidence="2">L-033</strain>
    </source>
</reference>
<name>A0A5N0TI18_9MICO</name>
<proteinExistence type="predicted"/>
<dbReference type="Proteomes" id="UP000326838">
    <property type="component" value="Unassembled WGS sequence"/>
</dbReference>
<organism evidence="1 2">
    <name type="scientific">Microbacterium caowuchunii</name>
    <dbReference type="NCBI Taxonomy" id="2614638"/>
    <lineage>
        <taxon>Bacteria</taxon>
        <taxon>Bacillati</taxon>
        <taxon>Actinomycetota</taxon>
        <taxon>Actinomycetes</taxon>
        <taxon>Micrococcales</taxon>
        <taxon>Microbacteriaceae</taxon>
        <taxon>Microbacterium</taxon>
    </lineage>
</organism>
<accession>A0A5N0TI18</accession>
<gene>
    <name evidence="1" type="ORF">F6B40_08320</name>
</gene>